<dbReference type="InterPro" id="IPR000953">
    <property type="entry name" value="Chromo/chromo_shadow_dom"/>
</dbReference>
<evidence type="ECO:0000256" key="1">
    <source>
        <dbReference type="ARBA" id="ARBA00004123"/>
    </source>
</evidence>
<dbReference type="InterPro" id="IPR051219">
    <property type="entry name" value="Heterochromatin_chromo-domain"/>
</dbReference>
<feature type="domain" description="Chromo" evidence="3">
    <location>
        <begin position="20"/>
        <end position="79"/>
    </location>
</feature>
<dbReference type="InterPro" id="IPR008251">
    <property type="entry name" value="Chromo_shadow_dom"/>
</dbReference>
<protein>
    <recommendedName>
        <fullName evidence="3">Chromo domain-containing protein</fullName>
    </recommendedName>
</protein>
<comment type="caution">
    <text evidence="4">The sequence shown here is derived from an EMBL/GenBank/DDBJ whole genome shotgun (WGS) entry which is preliminary data.</text>
</comment>
<dbReference type="PROSITE" id="PS00598">
    <property type="entry name" value="CHROMO_1"/>
    <property type="match status" value="1"/>
</dbReference>
<dbReference type="CDD" id="cd00034">
    <property type="entry name" value="CSD"/>
    <property type="match status" value="1"/>
</dbReference>
<dbReference type="InterPro" id="IPR017984">
    <property type="entry name" value="Chromo_dom_subgr"/>
</dbReference>
<dbReference type="Proteomes" id="UP001107558">
    <property type="component" value="Chromosome 1"/>
</dbReference>
<evidence type="ECO:0000259" key="3">
    <source>
        <dbReference type="PROSITE" id="PS50013"/>
    </source>
</evidence>
<proteinExistence type="predicted"/>
<dbReference type="Gene3D" id="2.40.50.40">
    <property type="match status" value="2"/>
</dbReference>
<evidence type="ECO:0000313" key="5">
    <source>
        <dbReference type="Proteomes" id="UP001107558"/>
    </source>
</evidence>
<dbReference type="PROSITE" id="PS50013">
    <property type="entry name" value="CHROMO_2"/>
    <property type="match status" value="1"/>
</dbReference>
<accession>A0A9J6CFC7</accession>
<dbReference type="SMART" id="SM00298">
    <property type="entry name" value="CHROMO"/>
    <property type="match status" value="2"/>
</dbReference>
<gene>
    <name evidence="4" type="ORF">PVAND_010109</name>
</gene>
<evidence type="ECO:0000256" key="2">
    <source>
        <dbReference type="ARBA" id="ARBA00023242"/>
    </source>
</evidence>
<dbReference type="InterPro" id="IPR023779">
    <property type="entry name" value="Chromodomain_CS"/>
</dbReference>
<dbReference type="AlphaFoldDB" id="A0A9J6CFC7"/>
<dbReference type="InterPro" id="IPR016197">
    <property type="entry name" value="Chromo-like_dom_sf"/>
</dbReference>
<dbReference type="PRINTS" id="PR00504">
    <property type="entry name" value="CHROMODOMAIN"/>
</dbReference>
<dbReference type="GO" id="GO:0005634">
    <property type="term" value="C:nucleus"/>
    <property type="evidence" value="ECO:0007669"/>
    <property type="project" value="UniProtKB-SubCell"/>
</dbReference>
<keyword evidence="2" id="KW-0539">Nucleus</keyword>
<dbReference type="Pfam" id="PF00385">
    <property type="entry name" value="Chromo"/>
    <property type="match status" value="1"/>
</dbReference>
<dbReference type="PANTHER" id="PTHR22812">
    <property type="entry name" value="CHROMOBOX PROTEIN"/>
    <property type="match status" value="1"/>
</dbReference>
<sequence>MEFLNSGIMGKRKRSKKETYEVESIVNKRTTDDGKIEYFLKWRNYSDDDNTWEPIENLNCPDLIEDYEKNMNEKKRKVVFENGMIPEKIVNVTNTGKNIKYMIKFKDTEKCSIIPSAEVRQICPELLVDFLLEHVEWCENNDKWILKLPNSKMNE</sequence>
<dbReference type="Pfam" id="PF01393">
    <property type="entry name" value="Chromo_shadow"/>
    <property type="match status" value="1"/>
</dbReference>
<organism evidence="4 5">
    <name type="scientific">Polypedilum vanderplanki</name>
    <name type="common">Sleeping chironomid midge</name>
    <dbReference type="NCBI Taxonomy" id="319348"/>
    <lineage>
        <taxon>Eukaryota</taxon>
        <taxon>Metazoa</taxon>
        <taxon>Ecdysozoa</taxon>
        <taxon>Arthropoda</taxon>
        <taxon>Hexapoda</taxon>
        <taxon>Insecta</taxon>
        <taxon>Pterygota</taxon>
        <taxon>Neoptera</taxon>
        <taxon>Endopterygota</taxon>
        <taxon>Diptera</taxon>
        <taxon>Nematocera</taxon>
        <taxon>Chironomoidea</taxon>
        <taxon>Chironomidae</taxon>
        <taxon>Chironominae</taxon>
        <taxon>Polypedilum</taxon>
        <taxon>Polypedilum</taxon>
    </lineage>
</organism>
<keyword evidence="5" id="KW-1185">Reference proteome</keyword>
<dbReference type="EMBL" id="JADBJN010000001">
    <property type="protein sequence ID" value="KAG5680615.1"/>
    <property type="molecule type" value="Genomic_DNA"/>
</dbReference>
<dbReference type="CDD" id="cd00024">
    <property type="entry name" value="CD_CSD"/>
    <property type="match status" value="1"/>
</dbReference>
<dbReference type="OrthoDB" id="433924at2759"/>
<comment type="subcellular location">
    <subcellularLocation>
        <location evidence="1">Nucleus</location>
    </subcellularLocation>
</comment>
<dbReference type="InterPro" id="IPR023780">
    <property type="entry name" value="Chromo_domain"/>
</dbReference>
<name>A0A9J6CFC7_POLVA</name>
<dbReference type="SUPFAM" id="SSF54160">
    <property type="entry name" value="Chromo domain-like"/>
    <property type="match status" value="2"/>
</dbReference>
<reference evidence="4" key="1">
    <citation type="submission" date="2021-03" db="EMBL/GenBank/DDBJ databases">
        <title>Chromosome level genome of the anhydrobiotic midge Polypedilum vanderplanki.</title>
        <authorList>
            <person name="Yoshida Y."/>
            <person name="Kikawada T."/>
            <person name="Gusev O."/>
        </authorList>
    </citation>
    <scope>NUCLEOTIDE SEQUENCE</scope>
    <source>
        <strain evidence="4">NIAS01</strain>
        <tissue evidence="4">Whole body or cell culture</tissue>
    </source>
</reference>
<dbReference type="GO" id="GO:0000792">
    <property type="term" value="C:heterochromatin"/>
    <property type="evidence" value="ECO:0007669"/>
    <property type="project" value="UniProtKB-ARBA"/>
</dbReference>
<evidence type="ECO:0000313" key="4">
    <source>
        <dbReference type="EMBL" id="KAG5680615.1"/>
    </source>
</evidence>